<dbReference type="AlphaFoldDB" id="A0A645ISQ1"/>
<proteinExistence type="predicted"/>
<name>A0A645ISQ1_9ZZZZ</name>
<sequence>MEFFPDISDYLIVIFLNPCKYRLVSVDHAFVFSCMQQVCHFPVALLLFTADPVRLRERRQNPFENLYLNLVTLIYGVIINGKPFISCLGPAFIQVFQKFGPQRFLGGIGADGGFQACYLHLFHRLDPHVVG</sequence>
<reference evidence="1" key="1">
    <citation type="submission" date="2019-08" db="EMBL/GenBank/DDBJ databases">
        <authorList>
            <person name="Kucharzyk K."/>
            <person name="Murdoch R.W."/>
            <person name="Higgins S."/>
            <person name="Loffler F."/>
        </authorList>
    </citation>
    <scope>NUCLEOTIDE SEQUENCE</scope>
</reference>
<evidence type="ECO:0000313" key="1">
    <source>
        <dbReference type="EMBL" id="MPN53970.1"/>
    </source>
</evidence>
<dbReference type="EMBL" id="VSSQ01121687">
    <property type="protein sequence ID" value="MPN53970.1"/>
    <property type="molecule type" value="Genomic_DNA"/>
</dbReference>
<accession>A0A645ISQ1</accession>
<organism evidence="1">
    <name type="scientific">bioreactor metagenome</name>
    <dbReference type="NCBI Taxonomy" id="1076179"/>
    <lineage>
        <taxon>unclassified sequences</taxon>
        <taxon>metagenomes</taxon>
        <taxon>ecological metagenomes</taxon>
    </lineage>
</organism>
<gene>
    <name evidence="1" type="ORF">SDC9_201639</name>
</gene>
<protein>
    <submittedName>
        <fullName evidence="1">Uncharacterized protein</fullName>
    </submittedName>
</protein>
<comment type="caution">
    <text evidence="1">The sequence shown here is derived from an EMBL/GenBank/DDBJ whole genome shotgun (WGS) entry which is preliminary data.</text>
</comment>